<evidence type="ECO:0000313" key="2">
    <source>
        <dbReference type="EMBL" id="KAL0358433.1"/>
    </source>
</evidence>
<reference evidence="2" key="2">
    <citation type="journal article" date="2024" name="Plant">
        <title>Genomic evolution and insights into agronomic trait innovations of Sesamum species.</title>
        <authorList>
            <person name="Miao H."/>
            <person name="Wang L."/>
            <person name="Qu L."/>
            <person name="Liu H."/>
            <person name="Sun Y."/>
            <person name="Le M."/>
            <person name="Wang Q."/>
            <person name="Wei S."/>
            <person name="Zheng Y."/>
            <person name="Lin W."/>
            <person name="Duan Y."/>
            <person name="Cao H."/>
            <person name="Xiong S."/>
            <person name="Wang X."/>
            <person name="Wei L."/>
            <person name="Li C."/>
            <person name="Ma Q."/>
            <person name="Ju M."/>
            <person name="Zhao R."/>
            <person name="Li G."/>
            <person name="Mu C."/>
            <person name="Tian Q."/>
            <person name="Mei H."/>
            <person name="Zhang T."/>
            <person name="Gao T."/>
            <person name="Zhang H."/>
        </authorList>
    </citation>
    <scope>NUCLEOTIDE SEQUENCE</scope>
    <source>
        <strain evidence="2">G01</strain>
    </source>
</reference>
<dbReference type="EMBL" id="JACGWK010000004">
    <property type="protein sequence ID" value="KAL0358433.1"/>
    <property type="molecule type" value="Genomic_DNA"/>
</dbReference>
<reference evidence="2" key="1">
    <citation type="submission" date="2020-06" db="EMBL/GenBank/DDBJ databases">
        <authorList>
            <person name="Li T."/>
            <person name="Hu X."/>
            <person name="Zhang T."/>
            <person name="Song X."/>
            <person name="Zhang H."/>
            <person name="Dai N."/>
            <person name="Sheng W."/>
            <person name="Hou X."/>
            <person name="Wei L."/>
        </authorList>
    </citation>
    <scope>NUCLEOTIDE SEQUENCE</scope>
    <source>
        <strain evidence="2">G01</strain>
        <tissue evidence="2">Leaf</tissue>
    </source>
</reference>
<accession>A0AAW2PTP0</accession>
<proteinExistence type="predicted"/>
<gene>
    <name evidence="2" type="ORF">Sangu_0692700</name>
</gene>
<comment type="caution">
    <text evidence="2">The sequence shown here is derived from an EMBL/GenBank/DDBJ whole genome shotgun (WGS) entry which is preliminary data.</text>
</comment>
<evidence type="ECO:0000256" key="1">
    <source>
        <dbReference type="SAM" id="MobiDB-lite"/>
    </source>
</evidence>
<evidence type="ECO:0008006" key="3">
    <source>
        <dbReference type="Google" id="ProtNLM"/>
    </source>
</evidence>
<name>A0AAW2PTP0_9LAMI</name>
<sequence>MLCRPSNELEQVCHLLNFLRLTVGLCSAPFCRCFFFFVFEQGRFAFSSFLLLQGSRARFELISSFRARQLELELELELITYVSSSICISSSSSSSSSSPKTCNRARARAHQKRSSSTR</sequence>
<feature type="compositionally biased region" description="Basic residues" evidence="1">
    <location>
        <begin position="103"/>
        <end position="118"/>
    </location>
</feature>
<organism evidence="2">
    <name type="scientific">Sesamum angustifolium</name>
    <dbReference type="NCBI Taxonomy" id="2727405"/>
    <lineage>
        <taxon>Eukaryota</taxon>
        <taxon>Viridiplantae</taxon>
        <taxon>Streptophyta</taxon>
        <taxon>Embryophyta</taxon>
        <taxon>Tracheophyta</taxon>
        <taxon>Spermatophyta</taxon>
        <taxon>Magnoliopsida</taxon>
        <taxon>eudicotyledons</taxon>
        <taxon>Gunneridae</taxon>
        <taxon>Pentapetalae</taxon>
        <taxon>asterids</taxon>
        <taxon>lamiids</taxon>
        <taxon>Lamiales</taxon>
        <taxon>Pedaliaceae</taxon>
        <taxon>Sesamum</taxon>
    </lineage>
</organism>
<dbReference type="AlphaFoldDB" id="A0AAW2PTP0"/>
<feature type="region of interest" description="Disordered" evidence="1">
    <location>
        <begin position="88"/>
        <end position="118"/>
    </location>
</feature>
<protein>
    <recommendedName>
        <fullName evidence="3">Secreted protein</fullName>
    </recommendedName>
</protein>
<feature type="compositionally biased region" description="Low complexity" evidence="1">
    <location>
        <begin position="88"/>
        <end position="98"/>
    </location>
</feature>